<feature type="transmembrane region" description="Helical" evidence="10">
    <location>
        <begin position="353"/>
        <end position="371"/>
    </location>
</feature>
<feature type="transmembrane region" description="Helical" evidence="10">
    <location>
        <begin position="31"/>
        <end position="51"/>
    </location>
</feature>
<keyword evidence="13" id="KW-1185">Reference proteome</keyword>
<keyword evidence="10 11" id="KW-0813">Transport</keyword>
<dbReference type="GO" id="GO:0008360">
    <property type="term" value="P:regulation of cell shape"/>
    <property type="evidence" value="ECO:0007669"/>
    <property type="project" value="UniProtKB-UniRule"/>
</dbReference>
<feature type="transmembrane region" description="Helical" evidence="10">
    <location>
        <begin position="279"/>
        <end position="300"/>
    </location>
</feature>
<feature type="transmembrane region" description="Helical" evidence="10">
    <location>
        <begin position="391"/>
        <end position="408"/>
    </location>
</feature>
<comment type="caution">
    <text evidence="12">The sequence shown here is derived from an EMBL/GenBank/DDBJ whole genome shotgun (WGS) entry which is preliminary data.</text>
</comment>
<feature type="transmembrane region" description="Helical" evidence="10">
    <location>
        <begin position="138"/>
        <end position="158"/>
    </location>
</feature>
<dbReference type="Pfam" id="PF03023">
    <property type="entry name" value="MurJ"/>
    <property type="match status" value="1"/>
</dbReference>
<evidence type="ECO:0000256" key="5">
    <source>
        <dbReference type="ARBA" id="ARBA00022984"/>
    </source>
</evidence>
<reference evidence="12" key="2">
    <citation type="submission" date="2020-09" db="EMBL/GenBank/DDBJ databases">
        <authorList>
            <person name="Sun Q."/>
            <person name="Kim S."/>
        </authorList>
    </citation>
    <scope>NUCLEOTIDE SEQUENCE</scope>
    <source>
        <strain evidence="12">KCTC 42590</strain>
    </source>
</reference>
<dbReference type="GO" id="GO:0009252">
    <property type="term" value="P:peptidoglycan biosynthetic process"/>
    <property type="evidence" value="ECO:0007669"/>
    <property type="project" value="UniProtKB-UniRule"/>
</dbReference>
<feature type="transmembrane region" description="Helical" evidence="10">
    <location>
        <begin position="479"/>
        <end position="504"/>
    </location>
</feature>
<evidence type="ECO:0000313" key="12">
    <source>
        <dbReference type="EMBL" id="GHF15863.1"/>
    </source>
</evidence>
<feature type="transmembrane region" description="Helical" evidence="10">
    <location>
        <begin position="446"/>
        <end position="467"/>
    </location>
</feature>
<evidence type="ECO:0000313" key="13">
    <source>
        <dbReference type="Proteomes" id="UP000630923"/>
    </source>
</evidence>
<dbReference type="PANTHER" id="PTHR47019">
    <property type="entry name" value="LIPID II FLIPPASE MURJ"/>
    <property type="match status" value="1"/>
</dbReference>
<feature type="transmembrane region" description="Helical" evidence="10">
    <location>
        <begin position="165"/>
        <end position="182"/>
    </location>
</feature>
<evidence type="ECO:0000256" key="6">
    <source>
        <dbReference type="ARBA" id="ARBA00022989"/>
    </source>
</evidence>
<dbReference type="PANTHER" id="PTHR47019:SF1">
    <property type="entry name" value="LIPID II FLIPPASE MURJ"/>
    <property type="match status" value="1"/>
</dbReference>
<evidence type="ECO:0000256" key="11">
    <source>
        <dbReference type="PIRNR" id="PIRNR002869"/>
    </source>
</evidence>
<dbReference type="GO" id="GO:0005886">
    <property type="term" value="C:plasma membrane"/>
    <property type="evidence" value="ECO:0007669"/>
    <property type="project" value="UniProtKB-SubCell"/>
</dbReference>
<keyword evidence="2 10" id="KW-1003">Cell membrane</keyword>
<accession>A0A919ALX2</accession>
<comment type="similarity">
    <text evidence="9 10 11">Belongs to the MurJ/MviN family.</text>
</comment>
<dbReference type="InterPro" id="IPR051050">
    <property type="entry name" value="Lipid_II_flippase_MurJ/MviN"/>
</dbReference>
<protein>
    <recommendedName>
        <fullName evidence="10">Probable lipid II flippase MurJ</fullName>
    </recommendedName>
</protein>
<dbReference type="RefSeq" id="WP_191250216.1">
    <property type="nucleotide sequence ID" value="NZ_BNCI01000001.1"/>
</dbReference>
<evidence type="ECO:0000256" key="3">
    <source>
        <dbReference type="ARBA" id="ARBA00022692"/>
    </source>
</evidence>
<name>A0A919ALX2_9PROT</name>
<keyword evidence="3 10" id="KW-0812">Transmembrane</keyword>
<dbReference type="GO" id="GO:0071555">
    <property type="term" value="P:cell wall organization"/>
    <property type="evidence" value="ECO:0007669"/>
    <property type="project" value="UniProtKB-UniRule"/>
</dbReference>
<evidence type="ECO:0000256" key="10">
    <source>
        <dbReference type="HAMAP-Rule" id="MF_02078"/>
    </source>
</evidence>
<dbReference type="AlphaFoldDB" id="A0A919ALX2"/>
<keyword evidence="7 10" id="KW-0472">Membrane</keyword>
<sequence length="520" mass="55987">MSLLRRISTVGGMTLLSRVFGFVRDVLMARYLGAGMAADAFFIAFKLPNFFRRLFAEGAFSAGFVPLFSRKLGKTITAESKADAERFAGQVLAVFLPVLIVFLILMELAMVPIMLGLTGGFEGDTGKFALTVELGRMTFPYLTLISLVAFLAGILNAFDKYSAAAFVPVILNIFMISALLLIGETEVERARGLAAAVSLSGLAQFLWLYGAAYKAGIKIRFPRPRLSKDVRELLKIIAPAAIGAGVIQLNLLIDVILAARYLPEGSVSWLFYADRLNQLTVGIVGVAIGTVLLPSISRLLASGDDKEAARQQNRGIEFGMFLTLPAATALLVAAPYLIASLFERGAFTEQDTLLTATALMAYATGLPAYVLQKILTPGYFARKDTKSPVKFATISLVVNTSLNLLLIGPLGHVGLALATAIAAWLNVALLYRGLKKPGLFTLERSTTLFIAKCIGASTVMAGGVLAYSHYFGAFFQTDGLMRITVLVGLVAIGFMLYILSIFVLKAVSTAQIRSFLRQEP</sequence>
<dbReference type="Proteomes" id="UP000630923">
    <property type="component" value="Unassembled WGS sequence"/>
</dbReference>
<evidence type="ECO:0000256" key="1">
    <source>
        <dbReference type="ARBA" id="ARBA00004651"/>
    </source>
</evidence>
<feature type="transmembrane region" description="Helical" evidence="10">
    <location>
        <begin position="91"/>
        <end position="118"/>
    </location>
</feature>
<evidence type="ECO:0000256" key="7">
    <source>
        <dbReference type="ARBA" id="ARBA00023136"/>
    </source>
</evidence>
<comment type="pathway">
    <text evidence="10">Cell wall biogenesis; peptidoglycan biosynthesis.</text>
</comment>
<dbReference type="NCBIfam" id="TIGR01695">
    <property type="entry name" value="murJ_mviN"/>
    <property type="match status" value="1"/>
</dbReference>
<dbReference type="GO" id="GO:0015648">
    <property type="term" value="F:lipid-linked peptidoglycan transporter activity"/>
    <property type="evidence" value="ECO:0007669"/>
    <property type="project" value="UniProtKB-UniRule"/>
</dbReference>
<evidence type="ECO:0000256" key="8">
    <source>
        <dbReference type="ARBA" id="ARBA00060041"/>
    </source>
</evidence>
<dbReference type="PRINTS" id="PR01806">
    <property type="entry name" value="VIRFACTRMVIN"/>
</dbReference>
<dbReference type="GO" id="GO:0034204">
    <property type="term" value="P:lipid translocation"/>
    <property type="evidence" value="ECO:0007669"/>
    <property type="project" value="TreeGrafter"/>
</dbReference>
<evidence type="ECO:0000256" key="9">
    <source>
        <dbReference type="ARBA" id="ARBA00061532"/>
    </source>
</evidence>
<gene>
    <name evidence="10" type="primary">murJ</name>
    <name evidence="12" type="ORF">GCM10017044_07620</name>
</gene>
<feature type="transmembrane region" description="Helical" evidence="10">
    <location>
        <begin position="233"/>
        <end position="259"/>
    </location>
</feature>
<dbReference type="InterPro" id="IPR004268">
    <property type="entry name" value="MurJ"/>
</dbReference>
<organism evidence="12 13">
    <name type="scientific">Kordiimonas sediminis</name>
    <dbReference type="NCBI Taxonomy" id="1735581"/>
    <lineage>
        <taxon>Bacteria</taxon>
        <taxon>Pseudomonadati</taxon>
        <taxon>Pseudomonadota</taxon>
        <taxon>Alphaproteobacteria</taxon>
        <taxon>Kordiimonadales</taxon>
        <taxon>Kordiimonadaceae</taxon>
        <taxon>Kordiimonas</taxon>
    </lineage>
</organism>
<comment type="subcellular location">
    <subcellularLocation>
        <location evidence="10">Cell inner membrane</location>
        <topology evidence="10">Multi-pass membrane protein</topology>
    </subcellularLocation>
    <subcellularLocation>
        <location evidence="1">Cell membrane</location>
        <topology evidence="1">Multi-pass membrane protein</topology>
    </subcellularLocation>
</comment>
<evidence type="ECO:0000256" key="4">
    <source>
        <dbReference type="ARBA" id="ARBA00022960"/>
    </source>
</evidence>
<feature type="transmembrane region" description="Helical" evidence="10">
    <location>
        <begin position="194"/>
        <end position="212"/>
    </location>
</feature>
<dbReference type="HAMAP" id="MF_02078">
    <property type="entry name" value="MurJ_MviN"/>
    <property type="match status" value="1"/>
</dbReference>
<keyword evidence="6 10" id="KW-1133">Transmembrane helix</keyword>
<feature type="transmembrane region" description="Helical" evidence="10">
    <location>
        <begin position="414"/>
        <end position="434"/>
    </location>
</feature>
<dbReference type="CDD" id="cd13123">
    <property type="entry name" value="MATE_MurJ_like"/>
    <property type="match status" value="1"/>
</dbReference>
<keyword evidence="10" id="KW-0997">Cell inner membrane</keyword>
<feature type="transmembrane region" description="Helical" evidence="10">
    <location>
        <begin position="321"/>
        <end position="341"/>
    </location>
</feature>
<evidence type="ECO:0000256" key="2">
    <source>
        <dbReference type="ARBA" id="ARBA00022475"/>
    </source>
</evidence>
<keyword evidence="4 10" id="KW-0133">Cell shape</keyword>
<reference evidence="12" key="1">
    <citation type="journal article" date="2014" name="Int. J. Syst. Evol. Microbiol.">
        <title>Complete genome sequence of Corynebacterium casei LMG S-19264T (=DSM 44701T), isolated from a smear-ripened cheese.</title>
        <authorList>
            <consortium name="US DOE Joint Genome Institute (JGI-PGF)"/>
            <person name="Walter F."/>
            <person name="Albersmeier A."/>
            <person name="Kalinowski J."/>
            <person name="Ruckert C."/>
        </authorList>
    </citation>
    <scope>NUCLEOTIDE SEQUENCE</scope>
    <source>
        <strain evidence="12">KCTC 42590</strain>
    </source>
</reference>
<proteinExistence type="inferred from homology"/>
<comment type="function">
    <text evidence="8 10 11">Involved in peptidoglycan biosynthesis. Transports lipid-linked peptidoglycan precursors from the inner to the outer leaflet of the cytoplasmic membrane.</text>
</comment>
<keyword evidence="5 10" id="KW-0573">Peptidoglycan synthesis</keyword>
<dbReference type="EMBL" id="BNCI01000001">
    <property type="protein sequence ID" value="GHF15863.1"/>
    <property type="molecule type" value="Genomic_DNA"/>
</dbReference>
<dbReference type="PIRSF" id="PIRSF002869">
    <property type="entry name" value="MviN"/>
    <property type="match status" value="1"/>
</dbReference>
<keyword evidence="10 11" id="KW-0961">Cell wall biogenesis/degradation</keyword>